<name>A0A183TQ36_SCHSO</name>
<evidence type="ECO:0000313" key="2">
    <source>
        <dbReference type="WBParaSite" id="SSLN_0001928101-mRNA-1"/>
    </source>
</evidence>
<dbReference type="Gene3D" id="3.60.10.10">
    <property type="entry name" value="Endonuclease/exonuclease/phosphatase"/>
    <property type="match status" value="1"/>
</dbReference>
<sequence>LGQQVHRDVADINARFVPLDSSKFGSSQRPHPGTRHDRWAKPVEGFRGCVPPHPAARMRPLTLAAWNFRTLQDNRRNNRPKRMTALVARELARYKVDIAALSETRFSEQGQLEEVGAGYTFFCSGRPKAEQRDACFIFAIRNDIVGHLPCLPQDINDRLMNLRLPFWGDQFACAWSPRSRLLYR</sequence>
<evidence type="ECO:0000256" key="1">
    <source>
        <dbReference type="SAM" id="MobiDB-lite"/>
    </source>
</evidence>
<dbReference type="InterPro" id="IPR036691">
    <property type="entry name" value="Endo/exonu/phosph_ase_sf"/>
</dbReference>
<feature type="region of interest" description="Disordered" evidence="1">
    <location>
        <begin position="20"/>
        <end position="39"/>
    </location>
</feature>
<reference evidence="2" key="1">
    <citation type="submission" date="2016-06" db="UniProtKB">
        <authorList>
            <consortium name="WormBaseParasite"/>
        </authorList>
    </citation>
    <scope>IDENTIFICATION</scope>
</reference>
<proteinExistence type="predicted"/>
<dbReference type="WBParaSite" id="SSLN_0001928101-mRNA-1">
    <property type="protein sequence ID" value="SSLN_0001928101-mRNA-1"/>
    <property type="gene ID" value="SSLN_0001928101"/>
</dbReference>
<dbReference type="SUPFAM" id="SSF56219">
    <property type="entry name" value="DNase I-like"/>
    <property type="match status" value="1"/>
</dbReference>
<accession>A0A183TQ36</accession>
<organism evidence="2">
    <name type="scientific">Schistocephalus solidus</name>
    <name type="common">Tapeworm</name>
    <dbReference type="NCBI Taxonomy" id="70667"/>
    <lineage>
        <taxon>Eukaryota</taxon>
        <taxon>Metazoa</taxon>
        <taxon>Spiralia</taxon>
        <taxon>Lophotrochozoa</taxon>
        <taxon>Platyhelminthes</taxon>
        <taxon>Cestoda</taxon>
        <taxon>Eucestoda</taxon>
        <taxon>Diphyllobothriidea</taxon>
        <taxon>Diphyllobothriidae</taxon>
        <taxon>Schistocephalus</taxon>
    </lineage>
</organism>
<protein>
    <submittedName>
        <fullName evidence="2">Endo/exonuclease/phosphatase domain-containing protein</fullName>
    </submittedName>
</protein>
<dbReference type="AlphaFoldDB" id="A0A183TQ36"/>